<dbReference type="PROSITE" id="PS51257">
    <property type="entry name" value="PROKAR_LIPOPROTEIN"/>
    <property type="match status" value="1"/>
</dbReference>
<protein>
    <recommendedName>
        <fullName evidence="4">DUF4232 domain-containing protein</fullName>
    </recommendedName>
</protein>
<evidence type="ECO:0000256" key="1">
    <source>
        <dbReference type="SAM" id="MobiDB-lite"/>
    </source>
</evidence>
<feature type="region of interest" description="Disordered" evidence="1">
    <location>
        <begin position="112"/>
        <end position="142"/>
    </location>
</feature>
<evidence type="ECO:0000313" key="3">
    <source>
        <dbReference type="Proteomes" id="UP001597307"/>
    </source>
</evidence>
<proteinExistence type="predicted"/>
<dbReference type="EMBL" id="JBHUGA010000058">
    <property type="protein sequence ID" value="MFD1847582.1"/>
    <property type="molecule type" value="Genomic_DNA"/>
</dbReference>
<dbReference type="Proteomes" id="UP001597307">
    <property type="component" value="Unassembled WGS sequence"/>
</dbReference>
<evidence type="ECO:0000313" key="2">
    <source>
        <dbReference type="EMBL" id="MFD1847582.1"/>
    </source>
</evidence>
<accession>A0ABW4QA56</accession>
<organism evidence="2 3">
    <name type="scientific">Arthrobacter flavus</name>
    <dbReference type="NCBI Taxonomy" id="95172"/>
    <lineage>
        <taxon>Bacteria</taxon>
        <taxon>Bacillati</taxon>
        <taxon>Actinomycetota</taxon>
        <taxon>Actinomycetes</taxon>
        <taxon>Micrococcales</taxon>
        <taxon>Micrococcaceae</taxon>
        <taxon>Arthrobacter</taxon>
    </lineage>
</organism>
<comment type="caution">
    <text evidence="2">The sequence shown here is derived from an EMBL/GenBank/DDBJ whole genome shotgun (WGS) entry which is preliminary data.</text>
</comment>
<sequence>MARRTATILGMSVLAVGLISGCGGMEDNPLNVNGAPPEQAIAGGSGTDVIAASLGEDPLQLGVNGAKLCSVQPALGYQEYTVLIHNETLESFTIDDVSLGSPAGVTLNSAEVTPANRGGHGTHGMEDGTVMGGGEEHTEAHGSGEMADMADMPENVFFTEPVPAVGYEISTLEYLNVVVSVSLDDDADRGTSDYVEIDYSTADGSFTGKHPLAITMDQDSCA</sequence>
<keyword evidence="3" id="KW-1185">Reference proteome</keyword>
<evidence type="ECO:0008006" key="4">
    <source>
        <dbReference type="Google" id="ProtNLM"/>
    </source>
</evidence>
<reference evidence="3" key="1">
    <citation type="journal article" date="2019" name="Int. J. Syst. Evol. Microbiol.">
        <title>The Global Catalogue of Microorganisms (GCM) 10K type strain sequencing project: providing services to taxonomists for standard genome sequencing and annotation.</title>
        <authorList>
            <consortium name="The Broad Institute Genomics Platform"/>
            <consortium name="The Broad Institute Genome Sequencing Center for Infectious Disease"/>
            <person name="Wu L."/>
            <person name="Ma J."/>
        </authorList>
    </citation>
    <scope>NUCLEOTIDE SEQUENCE [LARGE SCALE GENOMIC DNA]</scope>
    <source>
        <strain evidence="3">JCM 11496</strain>
    </source>
</reference>
<dbReference type="RefSeq" id="WP_343882269.1">
    <property type="nucleotide sequence ID" value="NZ_BAAAIJ010000063.1"/>
</dbReference>
<name>A0ABW4QA56_9MICC</name>
<gene>
    <name evidence="2" type="ORF">ACFSFX_13390</name>
</gene>